<keyword evidence="7" id="KW-0210">Decarboxylase</keyword>
<dbReference type="RefSeq" id="WP_112432092.1">
    <property type="nucleotide sequence ID" value="NZ_MCIF01000002.1"/>
</dbReference>
<evidence type="ECO:0000256" key="10">
    <source>
        <dbReference type="ARBA" id="ARBA00031120"/>
    </source>
</evidence>
<keyword evidence="9" id="KW-0456">Lyase</keyword>
<protein>
    <recommendedName>
        <fullName evidence="5">2-amino-3-carboxymuconate-6-semialdehyde decarboxylase</fullName>
        <ecNumber evidence="4">4.1.1.45</ecNumber>
    </recommendedName>
    <alternativeName>
        <fullName evidence="10">Picolinate carboxylase</fullName>
    </alternativeName>
</protein>
<evidence type="ECO:0000313" key="13">
    <source>
        <dbReference type="Proteomes" id="UP000248706"/>
    </source>
</evidence>
<dbReference type="EC" id="4.1.1.45" evidence="4"/>
<dbReference type="Gene3D" id="3.20.20.140">
    <property type="entry name" value="Metal-dependent hydrolases"/>
    <property type="match status" value="1"/>
</dbReference>
<dbReference type="OrthoDB" id="9777673at2"/>
<keyword evidence="6" id="KW-0479">Metal-binding</keyword>
<evidence type="ECO:0000256" key="3">
    <source>
        <dbReference type="ARBA" id="ARBA00011245"/>
    </source>
</evidence>
<gene>
    <name evidence="12" type="ORF">A4R35_18775</name>
</gene>
<comment type="caution">
    <text evidence="12">The sequence shown here is derived from an EMBL/GenBank/DDBJ whole genome shotgun (WGS) entry which is preliminary data.</text>
</comment>
<proteinExistence type="inferred from homology"/>
<dbReference type="InterPro" id="IPR032466">
    <property type="entry name" value="Metal_Hydrolase"/>
</dbReference>
<evidence type="ECO:0000256" key="5">
    <source>
        <dbReference type="ARBA" id="ARBA00021214"/>
    </source>
</evidence>
<feature type="domain" description="Amidohydrolase-related" evidence="11">
    <location>
        <begin position="3"/>
        <end position="321"/>
    </location>
</feature>
<dbReference type="GO" id="GO:0005829">
    <property type="term" value="C:cytosol"/>
    <property type="evidence" value="ECO:0007669"/>
    <property type="project" value="TreeGrafter"/>
</dbReference>
<keyword evidence="13" id="KW-1185">Reference proteome</keyword>
<evidence type="ECO:0000256" key="8">
    <source>
        <dbReference type="ARBA" id="ARBA00022833"/>
    </source>
</evidence>
<evidence type="ECO:0000256" key="9">
    <source>
        <dbReference type="ARBA" id="ARBA00023239"/>
    </source>
</evidence>
<name>A0A328VKE0_9CHLR</name>
<evidence type="ECO:0000256" key="7">
    <source>
        <dbReference type="ARBA" id="ARBA00022793"/>
    </source>
</evidence>
<comment type="similarity">
    <text evidence="2">Belongs to the metallo-dependent hydrolases superfamily. ACMSD family.</text>
</comment>
<evidence type="ECO:0000256" key="6">
    <source>
        <dbReference type="ARBA" id="ARBA00022723"/>
    </source>
</evidence>
<comment type="pathway">
    <text evidence="1">Secondary metabolite metabolism; quinolate metabolism.</text>
</comment>
<dbReference type="PANTHER" id="PTHR21240">
    <property type="entry name" value="2-AMINO-3-CARBOXYLMUCONATE-6-SEMIALDEHYDE DECARBOXYLASE"/>
    <property type="match status" value="1"/>
</dbReference>
<dbReference type="Pfam" id="PF04909">
    <property type="entry name" value="Amidohydro_2"/>
    <property type="match status" value="1"/>
</dbReference>
<dbReference type="GO" id="GO:0019748">
    <property type="term" value="P:secondary metabolic process"/>
    <property type="evidence" value="ECO:0007669"/>
    <property type="project" value="TreeGrafter"/>
</dbReference>
<accession>A0A328VKE0</accession>
<evidence type="ECO:0000313" key="12">
    <source>
        <dbReference type="EMBL" id="RAQ97589.1"/>
    </source>
</evidence>
<dbReference type="SUPFAM" id="SSF51556">
    <property type="entry name" value="Metallo-dependent hydrolases"/>
    <property type="match status" value="1"/>
</dbReference>
<dbReference type="AlphaFoldDB" id="A0A328VKE0"/>
<reference evidence="12 13" key="1">
    <citation type="submission" date="2016-08" db="EMBL/GenBank/DDBJ databases">
        <title>Analysis of Carbohydrate Active Enzymes in Thermogemmatispora T81 Reveals Carbohydrate Degradation Ability.</title>
        <authorList>
            <person name="Tomazini A."/>
            <person name="Lal S."/>
            <person name="Stott M."/>
            <person name="Henrissat B."/>
            <person name="Polikarpov I."/>
            <person name="Sparling R."/>
            <person name="Levin D.B."/>
        </authorList>
    </citation>
    <scope>NUCLEOTIDE SEQUENCE [LARGE SCALE GENOMIC DNA]</scope>
    <source>
        <strain evidence="12 13">T81</strain>
    </source>
</reference>
<dbReference type="GO" id="GO:0016787">
    <property type="term" value="F:hydrolase activity"/>
    <property type="evidence" value="ECO:0007669"/>
    <property type="project" value="InterPro"/>
</dbReference>
<dbReference type="InterPro" id="IPR032465">
    <property type="entry name" value="ACMSD"/>
</dbReference>
<dbReference type="InterPro" id="IPR006680">
    <property type="entry name" value="Amidohydro-rel"/>
</dbReference>
<dbReference type="EMBL" id="MCIF01000002">
    <property type="protein sequence ID" value="RAQ97589.1"/>
    <property type="molecule type" value="Genomic_DNA"/>
</dbReference>
<evidence type="ECO:0000256" key="2">
    <source>
        <dbReference type="ARBA" id="ARBA00005871"/>
    </source>
</evidence>
<evidence type="ECO:0000256" key="4">
    <source>
        <dbReference type="ARBA" id="ARBA00012365"/>
    </source>
</evidence>
<dbReference type="GO" id="GO:0001760">
    <property type="term" value="F:aminocarboxymuconate-semialdehyde decarboxylase activity"/>
    <property type="evidence" value="ECO:0007669"/>
    <property type="project" value="UniProtKB-EC"/>
</dbReference>
<comment type="subunit">
    <text evidence="3">Monomer.</text>
</comment>
<dbReference type="PANTHER" id="PTHR21240:SF27">
    <property type="entry name" value="2-AMINO-3-CARBOXYMUCONATE-6-SEMIALDEHYDE DECARBOXYLASE"/>
    <property type="match status" value="1"/>
</dbReference>
<dbReference type="Proteomes" id="UP000248706">
    <property type="component" value="Unassembled WGS sequence"/>
</dbReference>
<evidence type="ECO:0000259" key="11">
    <source>
        <dbReference type="Pfam" id="PF04909"/>
    </source>
</evidence>
<organism evidence="12 13">
    <name type="scientific">Thermogemmatispora tikiterensis</name>
    <dbReference type="NCBI Taxonomy" id="1825093"/>
    <lineage>
        <taxon>Bacteria</taxon>
        <taxon>Bacillati</taxon>
        <taxon>Chloroflexota</taxon>
        <taxon>Ktedonobacteria</taxon>
        <taxon>Thermogemmatisporales</taxon>
        <taxon>Thermogemmatisporaceae</taxon>
        <taxon>Thermogemmatispora</taxon>
    </lineage>
</organism>
<sequence>MIIDFHAHYLAREHLQMHARAPDGRILGARWRGEGQAAILETGGIPLGSACRPEEFYDLDARLELLATAGVDLQVLSPPPFMAFYELPGAEAASLLREQNEAIAAVVGRYPHSFHGLGLAPLQEPERAVEEIAYLMDQLHLAGIEILTRVNAWNLDAPELEPVWQALDARQALVLIHPLEVLGAERLTRYYLRNLLGNPAETAFALASLLFGGVVERYPQIRFVAAHGGGVAPFVVGRWQHGARVRPELSHLRETPLDLLRRIYVDSLVHGAEPLRYLVTLLGAERVVLGTDLPFDMGTRAPTALFGAELAPQVRQQILSGHADLLPRAP</sequence>
<dbReference type="GO" id="GO:0046872">
    <property type="term" value="F:metal ion binding"/>
    <property type="evidence" value="ECO:0007669"/>
    <property type="project" value="UniProtKB-KW"/>
</dbReference>
<keyword evidence="8" id="KW-0862">Zinc</keyword>
<evidence type="ECO:0000256" key="1">
    <source>
        <dbReference type="ARBA" id="ARBA00005079"/>
    </source>
</evidence>